<name>A0A7E6ESJ9_9MOLL</name>
<protein>
    <submittedName>
        <fullName evidence="2">SCAN domain-containing protein 3-like</fullName>
    </submittedName>
</protein>
<dbReference type="PANTHER" id="PTHR45913:SF21">
    <property type="entry name" value="DUF4371 DOMAIN-CONTAINING PROTEIN"/>
    <property type="match status" value="1"/>
</dbReference>
<gene>
    <name evidence="2" type="primary">LOC118763096</name>
</gene>
<evidence type="ECO:0000313" key="2">
    <source>
        <dbReference type="RefSeq" id="XP_036358318.1"/>
    </source>
</evidence>
<dbReference type="KEGG" id="osn:118763096"/>
<proteinExistence type="predicted"/>
<dbReference type="AlphaFoldDB" id="A0A7E6ESJ9"/>
<dbReference type="InterPro" id="IPR012337">
    <property type="entry name" value="RNaseH-like_sf"/>
</dbReference>
<keyword evidence="1" id="KW-1185">Reference proteome</keyword>
<sequence>MKFVIEIVNFIRLNGKTHRQFRNFIEELELEDKLSDVSFYCIVRWLSTSNVLSRIVNIFPDIEIKDYKVEEHKDKLQGLLDNFLPRFHDLRKLKPCFAFLVNPFMIDVVNGCPILEPLVTKSFALKMEVMELQEDLGLKMIHKSQPSTEFWKQVPQIKYPKLKKTGVRLISIFSTTYCCESLYSVMKFVKSKHRAIFTNQHLTYLIRIALTT</sequence>
<dbReference type="SUPFAM" id="SSF53098">
    <property type="entry name" value="Ribonuclease H-like"/>
    <property type="match status" value="1"/>
</dbReference>
<accession>A0A7E6ESJ9</accession>
<evidence type="ECO:0000313" key="1">
    <source>
        <dbReference type="Proteomes" id="UP000515154"/>
    </source>
</evidence>
<organism evidence="1 2">
    <name type="scientific">Octopus sinensis</name>
    <name type="common">East Asian common octopus</name>
    <dbReference type="NCBI Taxonomy" id="2607531"/>
    <lineage>
        <taxon>Eukaryota</taxon>
        <taxon>Metazoa</taxon>
        <taxon>Spiralia</taxon>
        <taxon>Lophotrochozoa</taxon>
        <taxon>Mollusca</taxon>
        <taxon>Cephalopoda</taxon>
        <taxon>Coleoidea</taxon>
        <taxon>Octopodiformes</taxon>
        <taxon>Octopoda</taxon>
        <taxon>Incirrata</taxon>
        <taxon>Octopodidae</taxon>
        <taxon>Octopus</taxon>
    </lineage>
</organism>
<reference evidence="2" key="1">
    <citation type="submission" date="2025-08" db="UniProtKB">
        <authorList>
            <consortium name="RefSeq"/>
        </authorList>
    </citation>
    <scope>IDENTIFICATION</scope>
</reference>
<dbReference type="Proteomes" id="UP000515154">
    <property type="component" value="Linkage group LG1"/>
</dbReference>
<dbReference type="RefSeq" id="XP_036358318.1">
    <property type="nucleotide sequence ID" value="XM_036502425.1"/>
</dbReference>
<dbReference type="PANTHER" id="PTHR45913">
    <property type="entry name" value="EPM2A-INTERACTING PROTEIN 1"/>
    <property type="match status" value="1"/>
</dbReference>